<gene>
    <name evidence="3" type="ORF">QCA50_009864</name>
</gene>
<dbReference type="Gene3D" id="2.60.120.330">
    <property type="entry name" value="B-lactam Antibiotic, Isopenicillin N Synthase, Chain"/>
    <property type="match status" value="1"/>
</dbReference>
<evidence type="ECO:0000313" key="3">
    <source>
        <dbReference type="EMBL" id="KAK7686793.1"/>
    </source>
</evidence>
<evidence type="ECO:0000259" key="2">
    <source>
        <dbReference type="PROSITE" id="PS51471"/>
    </source>
</evidence>
<dbReference type="GO" id="GO:0046872">
    <property type="term" value="F:metal ion binding"/>
    <property type="evidence" value="ECO:0007669"/>
    <property type="project" value="UniProtKB-KW"/>
</dbReference>
<comment type="caution">
    <text evidence="3">The sequence shown here is derived from an EMBL/GenBank/DDBJ whole genome shotgun (WGS) entry which is preliminary data.</text>
</comment>
<dbReference type="Proteomes" id="UP001385951">
    <property type="component" value="Unassembled WGS sequence"/>
</dbReference>
<dbReference type="PANTHER" id="PTHR47990">
    <property type="entry name" value="2-OXOGLUTARATE (2OG) AND FE(II)-DEPENDENT OXYGENASE SUPERFAMILY PROTEIN-RELATED"/>
    <property type="match status" value="1"/>
</dbReference>
<keyword evidence="1" id="KW-0479">Metal-binding</keyword>
<dbReference type="InterPro" id="IPR026992">
    <property type="entry name" value="DIOX_N"/>
</dbReference>
<dbReference type="EMBL" id="JASBNA010000015">
    <property type="protein sequence ID" value="KAK7686793.1"/>
    <property type="molecule type" value="Genomic_DNA"/>
</dbReference>
<proteinExistence type="inferred from homology"/>
<evidence type="ECO:0000313" key="4">
    <source>
        <dbReference type="Proteomes" id="UP001385951"/>
    </source>
</evidence>
<keyword evidence="1" id="KW-0408">Iron</keyword>
<keyword evidence="1" id="KW-0560">Oxidoreductase</keyword>
<dbReference type="SUPFAM" id="SSF51197">
    <property type="entry name" value="Clavaminate synthase-like"/>
    <property type="match status" value="1"/>
</dbReference>
<accession>A0AAW0GA34</accession>
<sequence length="364" mass="42225">MTVATIRPQPKEWVAPQETQEDLDWAELTTVDISKFDQPGGKQELANELKQAVEKDGFWAVVGHGISKEEFNHQYALGQHFFEDYTLEEKKAQEVQFEQGNYFGYKIKGNKKVFDTDVRDNVETLNIAKFTSDHKYDQYFKQPFIQEHREELEILSKKAFEVARKLLVLFAIILELPENYFADLHAYDLPSDDHLRYMRYHPRSIEDDEQVERIWARGHTDFGSLTLLYNQVVAGLQIRLSDGSWKYVKPVDQGLICNIGDTLLFWSGGYFKLTIHRVIRPPNDQINAPRIGTFYFVRPGDVDISIAPSPLLKKLGLYEDIDPVSGTDYVRGRVKDYHDRKDYLKRENATFRLGAFEIKDGICA</sequence>
<dbReference type="AlphaFoldDB" id="A0AAW0GA34"/>
<evidence type="ECO:0000256" key="1">
    <source>
        <dbReference type="RuleBase" id="RU003682"/>
    </source>
</evidence>
<feature type="domain" description="Fe2OG dioxygenase" evidence="2">
    <location>
        <begin position="190"/>
        <end position="299"/>
    </location>
</feature>
<dbReference type="PRINTS" id="PR00682">
    <property type="entry name" value="IPNSYNTHASE"/>
</dbReference>
<dbReference type="InterPro" id="IPR005123">
    <property type="entry name" value="Oxoglu/Fe-dep_dioxygenase_dom"/>
</dbReference>
<dbReference type="GO" id="GO:0016491">
    <property type="term" value="F:oxidoreductase activity"/>
    <property type="evidence" value="ECO:0007669"/>
    <property type="project" value="UniProtKB-KW"/>
</dbReference>
<protein>
    <recommendedName>
        <fullName evidence="2">Fe2OG dioxygenase domain-containing protein</fullName>
    </recommendedName>
</protein>
<dbReference type="InterPro" id="IPR027443">
    <property type="entry name" value="IPNS-like_sf"/>
</dbReference>
<dbReference type="InterPro" id="IPR050231">
    <property type="entry name" value="Iron_ascorbate_oxido_reductase"/>
</dbReference>
<comment type="similarity">
    <text evidence="1">Belongs to the iron/ascorbate-dependent oxidoreductase family.</text>
</comment>
<name>A0AAW0GA34_9APHY</name>
<dbReference type="Pfam" id="PF14226">
    <property type="entry name" value="DIOX_N"/>
    <property type="match status" value="1"/>
</dbReference>
<reference evidence="3 4" key="1">
    <citation type="submission" date="2022-09" db="EMBL/GenBank/DDBJ databases">
        <authorList>
            <person name="Palmer J.M."/>
        </authorList>
    </citation>
    <scope>NUCLEOTIDE SEQUENCE [LARGE SCALE GENOMIC DNA]</scope>
    <source>
        <strain evidence="3 4">DSM 7382</strain>
    </source>
</reference>
<dbReference type="Pfam" id="PF03171">
    <property type="entry name" value="2OG-FeII_Oxy"/>
    <property type="match status" value="1"/>
</dbReference>
<dbReference type="FunFam" id="2.60.120.330:FF:000040">
    <property type="entry name" value="Chromosome 21, whole genome shotgun sequence"/>
    <property type="match status" value="1"/>
</dbReference>
<organism evidence="3 4">
    <name type="scientific">Cerrena zonata</name>
    <dbReference type="NCBI Taxonomy" id="2478898"/>
    <lineage>
        <taxon>Eukaryota</taxon>
        <taxon>Fungi</taxon>
        <taxon>Dikarya</taxon>
        <taxon>Basidiomycota</taxon>
        <taxon>Agaricomycotina</taxon>
        <taxon>Agaricomycetes</taxon>
        <taxon>Polyporales</taxon>
        <taxon>Cerrenaceae</taxon>
        <taxon>Cerrena</taxon>
    </lineage>
</organism>
<keyword evidence="4" id="KW-1185">Reference proteome</keyword>
<dbReference type="InterPro" id="IPR044861">
    <property type="entry name" value="IPNS-like_FE2OG_OXY"/>
</dbReference>
<dbReference type="PROSITE" id="PS51471">
    <property type="entry name" value="FE2OG_OXY"/>
    <property type="match status" value="1"/>
</dbReference>